<reference evidence="1 2" key="1">
    <citation type="submission" date="2024-09" db="EMBL/GenBank/DDBJ databases">
        <authorList>
            <person name="Sun Q."/>
            <person name="Mori K."/>
        </authorList>
    </citation>
    <scope>NUCLEOTIDE SEQUENCE [LARGE SCALE GENOMIC DNA]</scope>
    <source>
        <strain evidence="1 2">CCM 7468</strain>
    </source>
</reference>
<name>A0ABV6IWD5_9PROT</name>
<dbReference type="InterPro" id="IPR006726">
    <property type="entry name" value="PHBA_efflux_AaeB/fusaric-R"/>
</dbReference>
<comment type="caution">
    <text evidence="1">The sequence shown here is derived from an EMBL/GenBank/DDBJ whole genome shotgun (WGS) entry which is preliminary data.</text>
</comment>
<dbReference type="Pfam" id="PF04632">
    <property type="entry name" value="FUSC"/>
    <property type="match status" value="1"/>
</dbReference>
<accession>A0ABV6IWD5</accession>
<dbReference type="EMBL" id="JBHLVZ010000072">
    <property type="protein sequence ID" value="MFC0387936.1"/>
    <property type="molecule type" value="Genomic_DNA"/>
</dbReference>
<dbReference type="Proteomes" id="UP001589789">
    <property type="component" value="Unassembled WGS sequence"/>
</dbReference>
<protein>
    <submittedName>
        <fullName evidence="1">FUSC family protein</fullName>
    </submittedName>
</protein>
<sequence>MHEAMLLCGIALSYVSFRWILPMHPGKRRQNLRRAVLREIAAIARPGGEALADRHLSRLRYLVFRLAVLAQGQIKHAEDALAALSLGRVAFHLVQIRSAASASPDLRERVEKALLIAAPMQGPSEMAAKLRDHAVTLGNLSGPEEGVITQLRSLIDRAVRDLGAHASFFASAGGKRAGKSSPAGQWS</sequence>
<keyword evidence="2" id="KW-1185">Reference proteome</keyword>
<gene>
    <name evidence="1" type="ORF">ACFFIC_20670</name>
</gene>
<evidence type="ECO:0000313" key="1">
    <source>
        <dbReference type="EMBL" id="MFC0387936.1"/>
    </source>
</evidence>
<proteinExistence type="predicted"/>
<evidence type="ECO:0000313" key="2">
    <source>
        <dbReference type="Proteomes" id="UP001589789"/>
    </source>
</evidence>
<organism evidence="1 2">
    <name type="scientific">Muricoccus vinaceus</name>
    <dbReference type="NCBI Taxonomy" id="424704"/>
    <lineage>
        <taxon>Bacteria</taxon>
        <taxon>Pseudomonadati</taxon>
        <taxon>Pseudomonadota</taxon>
        <taxon>Alphaproteobacteria</taxon>
        <taxon>Acetobacterales</taxon>
        <taxon>Roseomonadaceae</taxon>
        <taxon>Muricoccus</taxon>
    </lineage>
</organism>
<dbReference type="RefSeq" id="WP_377053863.1">
    <property type="nucleotide sequence ID" value="NZ_JBHLVZ010000072.1"/>
</dbReference>